<dbReference type="AlphaFoldDB" id="A0AAV3Q693"/>
<feature type="domain" description="Ataxin-10" evidence="3">
    <location>
        <begin position="386"/>
        <end position="479"/>
    </location>
</feature>
<comment type="caution">
    <text evidence="4">The sequence shown here is derived from an EMBL/GenBank/DDBJ whole genome shotgun (WGS) entry which is preliminary data.</text>
</comment>
<evidence type="ECO:0000256" key="1">
    <source>
        <dbReference type="ARBA" id="ARBA00022618"/>
    </source>
</evidence>
<protein>
    <recommendedName>
        <fullName evidence="3">Ataxin-10 domain-containing protein</fullName>
    </recommendedName>
</protein>
<dbReference type="Pfam" id="PF09759">
    <property type="entry name" value="Atx10homo_assoc"/>
    <property type="match status" value="1"/>
</dbReference>
<dbReference type="InterPro" id="IPR016024">
    <property type="entry name" value="ARM-type_fold"/>
</dbReference>
<evidence type="ECO:0000256" key="2">
    <source>
        <dbReference type="ARBA" id="ARBA00023306"/>
    </source>
</evidence>
<sequence length="494" mass="54968">MDAKRSPGTEISLPDNVVHLLLTVSNSSMLDQALECLIRTAKSADGRSELSSKDVVPAVVQLCKSLSCPSDRHLILLSLKLLRNLCAGEIMNQNSFLEEGGVGMTFGLVFNARVCPPFDFEIIRMGLQLLGNVVLAGVKHQHVVWNEFFIHEFHEIAKIQTSKICDPLCMVLYMICNGTDGLQEELCSDKGILIVIEILKTATVDGFKEDWLKLLFSRICLDGSQFIPIFSKLHSVSVGIKVNNFSAEQAFLLSVLSEALSERMKDFTVDSKFALSILQILRAAHQIVDYSIRGNLSLPTSNAVVDVMGYSLLILRDICARDYLIEHKESSMDVVDALLSDGLINLLIELLHDLEPPALVRKAMNQGNLREGITSQSYKCCPYKGFRRDIVSILGNCAYNRKRAQDEIREKKGIVLLLQHSVADEDNPFLREWGIWSVRNILENNAENQKIVADLELQGSIDVPEIAEIGLKVEVDPTTRRAKLVNISSRTASS</sequence>
<keyword evidence="1" id="KW-0132">Cell division</keyword>
<evidence type="ECO:0000259" key="3">
    <source>
        <dbReference type="Pfam" id="PF09759"/>
    </source>
</evidence>
<gene>
    <name evidence="4" type="ORF">LIER_15952</name>
</gene>
<dbReference type="InterPro" id="IPR051374">
    <property type="entry name" value="Ataxin-10/CTR86_families"/>
</dbReference>
<organism evidence="4 5">
    <name type="scientific">Lithospermum erythrorhizon</name>
    <name type="common">Purple gromwell</name>
    <name type="synonym">Lithospermum officinale var. erythrorhizon</name>
    <dbReference type="NCBI Taxonomy" id="34254"/>
    <lineage>
        <taxon>Eukaryota</taxon>
        <taxon>Viridiplantae</taxon>
        <taxon>Streptophyta</taxon>
        <taxon>Embryophyta</taxon>
        <taxon>Tracheophyta</taxon>
        <taxon>Spermatophyta</taxon>
        <taxon>Magnoliopsida</taxon>
        <taxon>eudicotyledons</taxon>
        <taxon>Gunneridae</taxon>
        <taxon>Pentapetalae</taxon>
        <taxon>asterids</taxon>
        <taxon>lamiids</taxon>
        <taxon>Boraginales</taxon>
        <taxon>Boraginaceae</taxon>
        <taxon>Boraginoideae</taxon>
        <taxon>Lithospermeae</taxon>
        <taxon>Lithospermum</taxon>
    </lineage>
</organism>
<keyword evidence="2" id="KW-0131">Cell cycle</keyword>
<evidence type="ECO:0000313" key="4">
    <source>
        <dbReference type="EMBL" id="GAA0159083.1"/>
    </source>
</evidence>
<dbReference type="Gene3D" id="1.25.10.10">
    <property type="entry name" value="Leucine-rich Repeat Variant"/>
    <property type="match status" value="2"/>
</dbReference>
<dbReference type="Proteomes" id="UP001454036">
    <property type="component" value="Unassembled WGS sequence"/>
</dbReference>
<dbReference type="InterPro" id="IPR011989">
    <property type="entry name" value="ARM-like"/>
</dbReference>
<name>A0AAV3Q693_LITER</name>
<evidence type="ECO:0000313" key="5">
    <source>
        <dbReference type="Proteomes" id="UP001454036"/>
    </source>
</evidence>
<keyword evidence="5" id="KW-1185">Reference proteome</keyword>
<dbReference type="PANTHER" id="PTHR13255">
    <property type="entry name" value="ATAXIN-10"/>
    <property type="match status" value="1"/>
</dbReference>
<dbReference type="InterPro" id="IPR019156">
    <property type="entry name" value="Ataxin-10_domain"/>
</dbReference>
<dbReference type="GO" id="GO:0005829">
    <property type="term" value="C:cytosol"/>
    <property type="evidence" value="ECO:0007669"/>
    <property type="project" value="TreeGrafter"/>
</dbReference>
<dbReference type="PANTHER" id="PTHR13255:SF0">
    <property type="entry name" value="ATAXIN-10"/>
    <property type="match status" value="1"/>
</dbReference>
<reference evidence="4 5" key="1">
    <citation type="submission" date="2024-01" db="EMBL/GenBank/DDBJ databases">
        <title>The complete chloroplast genome sequence of Lithospermum erythrorhizon: insights into the phylogenetic relationship among Boraginaceae species and the maternal lineages of purple gromwells.</title>
        <authorList>
            <person name="Okada T."/>
            <person name="Watanabe K."/>
        </authorList>
    </citation>
    <scope>NUCLEOTIDE SEQUENCE [LARGE SCALE GENOMIC DNA]</scope>
</reference>
<dbReference type="SUPFAM" id="SSF48371">
    <property type="entry name" value="ARM repeat"/>
    <property type="match status" value="2"/>
</dbReference>
<accession>A0AAV3Q693</accession>
<proteinExistence type="predicted"/>
<dbReference type="GO" id="GO:0051301">
    <property type="term" value="P:cell division"/>
    <property type="evidence" value="ECO:0007669"/>
    <property type="project" value="UniProtKB-KW"/>
</dbReference>
<dbReference type="EMBL" id="BAABME010003516">
    <property type="protein sequence ID" value="GAA0159083.1"/>
    <property type="molecule type" value="Genomic_DNA"/>
</dbReference>